<keyword evidence="4" id="KW-0342">GTP-binding</keyword>
<evidence type="ECO:0000256" key="5">
    <source>
        <dbReference type="ARBA" id="ARBA00023186"/>
    </source>
</evidence>
<dbReference type="KEGG" id="fer:FNB15_10615"/>
<keyword evidence="3" id="KW-0378">Hydrolase</keyword>
<name>A0A516H1R7_9PROT</name>
<dbReference type="Proteomes" id="UP000317496">
    <property type="component" value="Chromosome"/>
</dbReference>
<keyword evidence="7" id="KW-1185">Reference proteome</keyword>
<organism evidence="6 7">
    <name type="scientific">Ferrovibrio terrae</name>
    <dbReference type="NCBI Taxonomy" id="2594003"/>
    <lineage>
        <taxon>Bacteria</taxon>
        <taxon>Pseudomonadati</taxon>
        <taxon>Pseudomonadota</taxon>
        <taxon>Alphaproteobacteria</taxon>
        <taxon>Rhodospirillales</taxon>
        <taxon>Rhodospirillaceae</taxon>
        <taxon>Ferrovibrio</taxon>
    </lineage>
</organism>
<dbReference type="NCBIfam" id="TIGR00750">
    <property type="entry name" value="lao"/>
    <property type="match status" value="1"/>
</dbReference>
<protein>
    <submittedName>
        <fullName evidence="6">Methylmalonyl Co-A mutase-associated GTPase MeaB</fullName>
    </submittedName>
</protein>
<evidence type="ECO:0000256" key="1">
    <source>
        <dbReference type="ARBA" id="ARBA00009625"/>
    </source>
</evidence>
<evidence type="ECO:0000256" key="3">
    <source>
        <dbReference type="ARBA" id="ARBA00022801"/>
    </source>
</evidence>
<dbReference type="EMBL" id="CP041636">
    <property type="protein sequence ID" value="QDO97695.1"/>
    <property type="molecule type" value="Genomic_DNA"/>
</dbReference>
<dbReference type="Gene3D" id="3.40.50.300">
    <property type="entry name" value="P-loop containing nucleotide triphosphate hydrolases"/>
    <property type="match status" value="1"/>
</dbReference>
<reference evidence="6 7" key="1">
    <citation type="submission" date="2019-07" db="EMBL/GenBank/DDBJ databases">
        <title>Genome sequencing for Ferrovibrio sp. K5.</title>
        <authorList>
            <person name="Park S.-J."/>
        </authorList>
    </citation>
    <scope>NUCLEOTIDE SEQUENCE [LARGE SCALE GENOMIC DNA]</scope>
    <source>
        <strain evidence="6 7">K5</strain>
    </source>
</reference>
<dbReference type="InterPro" id="IPR052040">
    <property type="entry name" value="GTPase/Isobutyryl-CoA_mutase"/>
</dbReference>
<accession>A0A516H1R7</accession>
<keyword evidence="5" id="KW-0143">Chaperone</keyword>
<evidence type="ECO:0000256" key="2">
    <source>
        <dbReference type="ARBA" id="ARBA00022741"/>
    </source>
</evidence>
<evidence type="ECO:0000313" key="7">
    <source>
        <dbReference type="Proteomes" id="UP000317496"/>
    </source>
</evidence>
<dbReference type="Pfam" id="PF03308">
    <property type="entry name" value="MeaB"/>
    <property type="match status" value="1"/>
</dbReference>
<dbReference type="RefSeq" id="WP_144068676.1">
    <property type="nucleotide sequence ID" value="NZ_CP041636.1"/>
</dbReference>
<dbReference type="PANTHER" id="PTHR43087">
    <property type="entry name" value="LYSINE/ARGININE/ORNITHINE TRANSPORT SYSTEM KINASE"/>
    <property type="match status" value="1"/>
</dbReference>
<proteinExistence type="inferred from homology"/>
<keyword evidence="2" id="KW-0547">Nucleotide-binding</keyword>
<evidence type="ECO:0000313" key="6">
    <source>
        <dbReference type="EMBL" id="QDO97695.1"/>
    </source>
</evidence>
<sequence>MQKPAESSAEPAVQPDWLPALLAGERAALARAITAVENETDEARLVLQGIRGRLGNALVVGFTGAPGAGKSTLVSAYVGELRKRNQSVGVVAVDPSSPLTGGAILGDRIRMTQHAADPGVFIRSLASRGHLGGLSRTAARVIDVFDASGRAVVVVETVGTGQSEVEIAEIADVRVVVNAPGLGDDVQAIKAGILEIADVLVVNKSDLPLAERSARQLAAMSAQRGQGPVPVLQTSASNGTGVAELADAIAAIGRRKRPDPRARTRRLLQNLVLDRLRRNLADLPATEIDLLADAVLAGRLDIEAASYQIIDKLVSSLPKQK</sequence>
<dbReference type="AlphaFoldDB" id="A0A516H1R7"/>
<dbReference type="InterPro" id="IPR027417">
    <property type="entry name" value="P-loop_NTPase"/>
</dbReference>
<comment type="similarity">
    <text evidence="1">Belongs to the SIMIBI class G3E GTPase family. ArgK/MeaB subfamily.</text>
</comment>
<dbReference type="GO" id="GO:0005525">
    <property type="term" value="F:GTP binding"/>
    <property type="evidence" value="ECO:0007669"/>
    <property type="project" value="UniProtKB-KW"/>
</dbReference>
<dbReference type="GO" id="GO:0003924">
    <property type="term" value="F:GTPase activity"/>
    <property type="evidence" value="ECO:0007669"/>
    <property type="project" value="InterPro"/>
</dbReference>
<dbReference type="PANTHER" id="PTHR43087:SF1">
    <property type="entry name" value="LAO_AO TRANSPORT SYSTEM ATPASE"/>
    <property type="match status" value="1"/>
</dbReference>
<dbReference type="InterPro" id="IPR005129">
    <property type="entry name" value="GTPase_ArgK"/>
</dbReference>
<evidence type="ECO:0000256" key="4">
    <source>
        <dbReference type="ARBA" id="ARBA00023134"/>
    </source>
</evidence>
<dbReference type="SUPFAM" id="SSF52540">
    <property type="entry name" value="P-loop containing nucleoside triphosphate hydrolases"/>
    <property type="match status" value="1"/>
</dbReference>
<gene>
    <name evidence="6" type="primary">meaB</name>
    <name evidence="6" type="ORF">FNB15_10615</name>
</gene>
<dbReference type="OrthoDB" id="9778292at2"/>